<feature type="signal peptide" evidence="1">
    <location>
        <begin position="1"/>
        <end position="16"/>
    </location>
</feature>
<comment type="caution">
    <text evidence="2">The sequence shown here is derived from an EMBL/GenBank/DDBJ whole genome shotgun (WGS) entry which is preliminary data.</text>
</comment>
<reference evidence="2" key="1">
    <citation type="journal article" date="2020" name="Stud. Mycol.">
        <title>101 Dothideomycetes genomes: a test case for predicting lifestyles and emergence of pathogens.</title>
        <authorList>
            <person name="Haridas S."/>
            <person name="Albert R."/>
            <person name="Binder M."/>
            <person name="Bloem J."/>
            <person name="Labutti K."/>
            <person name="Salamov A."/>
            <person name="Andreopoulos B."/>
            <person name="Baker S."/>
            <person name="Barry K."/>
            <person name="Bills G."/>
            <person name="Bluhm B."/>
            <person name="Cannon C."/>
            <person name="Castanera R."/>
            <person name="Culley D."/>
            <person name="Daum C."/>
            <person name="Ezra D."/>
            <person name="Gonzalez J."/>
            <person name="Henrissat B."/>
            <person name="Kuo A."/>
            <person name="Liang C."/>
            <person name="Lipzen A."/>
            <person name="Lutzoni F."/>
            <person name="Magnuson J."/>
            <person name="Mondo S."/>
            <person name="Nolan M."/>
            <person name="Ohm R."/>
            <person name="Pangilinan J."/>
            <person name="Park H.-J."/>
            <person name="Ramirez L."/>
            <person name="Alfaro M."/>
            <person name="Sun H."/>
            <person name="Tritt A."/>
            <person name="Yoshinaga Y."/>
            <person name="Zwiers L.-H."/>
            <person name="Turgeon B."/>
            <person name="Goodwin S."/>
            <person name="Spatafora J."/>
            <person name="Crous P."/>
            <person name="Grigoriev I."/>
        </authorList>
    </citation>
    <scope>NUCLEOTIDE SEQUENCE</scope>
    <source>
        <strain evidence="2">CBS 116435</strain>
    </source>
</reference>
<evidence type="ECO:0000313" key="3">
    <source>
        <dbReference type="Proteomes" id="UP000799441"/>
    </source>
</evidence>
<sequence>MPASTAAVSQLSLTLGFVVSKSTACLQASTFNTTLDWKPLSYAGQTFQNIESANITVPLDWDGCASSPLILIAARVPSNSTNKIGSLFIRFGGPGIVGFLHTLCLLVHAEHQEQWTSSTLPDIAANLHSEAWGRLQKRFDLIVLDNRGTGLDYPMSHS</sequence>
<evidence type="ECO:0000256" key="1">
    <source>
        <dbReference type="SAM" id="SignalP"/>
    </source>
</evidence>
<dbReference type="EMBL" id="MU003784">
    <property type="protein sequence ID" value="KAF2722275.1"/>
    <property type="molecule type" value="Genomic_DNA"/>
</dbReference>
<keyword evidence="1" id="KW-0732">Signal</keyword>
<name>A0A9P4QA86_9PEZI</name>
<keyword evidence="3" id="KW-1185">Reference proteome</keyword>
<dbReference type="OrthoDB" id="425534at2759"/>
<feature type="chain" id="PRO_5040179788" evidence="1">
    <location>
        <begin position="17"/>
        <end position="158"/>
    </location>
</feature>
<proteinExistence type="predicted"/>
<accession>A0A9P4QA86</accession>
<organism evidence="2 3">
    <name type="scientific">Polychaeton citri CBS 116435</name>
    <dbReference type="NCBI Taxonomy" id="1314669"/>
    <lineage>
        <taxon>Eukaryota</taxon>
        <taxon>Fungi</taxon>
        <taxon>Dikarya</taxon>
        <taxon>Ascomycota</taxon>
        <taxon>Pezizomycotina</taxon>
        <taxon>Dothideomycetes</taxon>
        <taxon>Dothideomycetidae</taxon>
        <taxon>Capnodiales</taxon>
        <taxon>Capnodiaceae</taxon>
        <taxon>Polychaeton</taxon>
    </lineage>
</organism>
<gene>
    <name evidence="2" type="ORF">K431DRAFT_58599</name>
</gene>
<evidence type="ECO:0000313" key="2">
    <source>
        <dbReference type="EMBL" id="KAF2722275.1"/>
    </source>
</evidence>
<dbReference type="AlphaFoldDB" id="A0A9P4QA86"/>
<protein>
    <submittedName>
        <fullName evidence="2">Uncharacterized protein</fullName>
    </submittedName>
</protein>
<dbReference type="Proteomes" id="UP000799441">
    <property type="component" value="Unassembled WGS sequence"/>
</dbReference>